<dbReference type="AlphaFoldDB" id="A0AA38HK13"/>
<comment type="caution">
    <text evidence="1">The sequence shown here is derived from an EMBL/GenBank/DDBJ whole genome shotgun (WGS) entry which is preliminary data.</text>
</comment>
<keyword evidence="2" id="KW-1185">Reference proteome</keyword>
<proteinExistence type="predicted"/>
<gene>
    <name evidence="1" type="ORF">Zmor_008975</name>
</gene>
<sequence length="80" mass="8787">MAPGRYISDENLEVISDNLSDDEAAALDIIEEKNSEQSGRVSETSVIIDEVTAKSEVNDMDLDTKIVTKDKTTRSCNPPQ</sequence>
<evidence type="ECO:0000313" key="1">
    <source>
        <dbReference type="EMBL" id="KAJ3616877.1"/>
    </source>
</evidence>
<protein>
    <submittedName>
        <fullName evidence="1">Uncharacterized protein</fullName>
    </submittedName>
</protein>
<accession>A0AA38HK13</accession>
<evidence type="ECO:0000313" key="2">
    <source>
        <dbReference type="Proteomes" id="UP001168821"/>
    </source>
</evidence>
<reference evidence="1" key="1">
    <citation type="journal article" date="2023" name="G3 (Bethesda)">
        <title>Whole genome assemblies of Zophobas morio and Tenebrio molitor.</title>
        <authorList>
            <person name="Kaur S."/>
            <person name="Stinson S.A."/>
            <person name="diCenzo G.C."/>
        </authorList>
    </citation>
    <scope>NUCLEOTIDE SEQUENCE</scope>
    <source>
        <strain evidence="1">QUZm001</strain>
    </source>
</reference>
<dbReference type="Proteomes" id="UP001168821">
    <property type="component" value="Unassembled WGS sequence"/>
</dbReference>
<organism evidence="1 2">
    <name type="scientific">Zophobas morio</name>
    <dbReference type="NCBI Taxonomy" id="2755281"/>
    <lineage>
        <taxon>Eukaryota</taxon>
        <taxon>Metazoa</taxon>
        <taxon>Ecdysozoa</taxon>
        <taxon>Arthropoda</taxon>
        <taxon>Hexapoda</taxon>
        <taxon>Insecta</taxon>
        <taxon>Pterygota</taxon>
        <taxon>Neoptera</taxon>
        <taxon>Endopterygota</taxon>
        <taxon>Coleoptera</taxon>
        <taxon>Polyphaga</taxon>
        <taxon>Cucujiformia</taxon>
        <taxon>Tenebrionidae</taxon>
        <taxon>Zophobas</taxon>
    </lineage>
</organism>
<dbReference type="EMBL" id="JALNTZ010002705">
    <property type="protein sequence ID" value="KAJ3616877.1"/>
    <property type="molecule type" value="Genomic_DNA"/>
</dbReference>
<name>A0AA38HK13_9CUCU</name>